<dbReference type="InterPro" id="IPR018910">
    <property type="entry name" value="LpqB_C"/>
</dbReference>
<accession>A0ABY0V8K7</accession>
<organism evidence="3 4">
    <name type="scientific">Schaalia radingae</name>
    <dbReference type="NCBI Taxonomy" id="131110"/>
    <lineage>
        <taxon>Bacteria</taxon>
        <taxon>Bacillati</taxon>
        <taxon>Actinomycetota</taxon>
        <taxon>Actinomycetes</taxon>
        <taxon>Actinomycetales</taxon>
        <taxon>Actinomycetaceae</taxon>
        <taxon>Schaalia</taxon>
    </lineage>
</organism>
<evidence type="ECO:0000256" key="1">
    <source>
        <dbReference type="SAM" id="SignalP"/>
    </source>
</evidence>
<sequence length="579" mass="60019">MRLNRIARACAMRHRSAGSHVSQSPVLMRALACATGIAMALSAAACSVLPTASSPHPFDVPTPSAEPVEVTAGGPAQGSTPDMLVSDFLLACAAGTTDDFAAARLYLTEKAAQTWQPTTMIQVYATASTPSTQSQEGMGDVTTDVTAPAVATIDANGVLTPSESGSQIARSFHLVQVDGQWRIDSLDDGVMVSEASLTASHQLVSLYFPSNDGGALVPDPRWYPIRRLATHLMEGLLAGPSQSIAPAVTSAIPEGVALGAGGISVDNQVASVALNGQVAPVQDPTELYWQIYTTLTQSTSVTSVRIVSEGATIEDLAVPLGPDYRMDSAVGISDTGFVSVSGNSTRLLLTPEQIGPDASKPAIGPTSDAAMAWVGQDTVYIADGDGGQVAHPVASPSWPSVDRFDMAWTTSSTTPGSPIYIMGLGGTYIELPSPFDHSHTIQSVEVSPDGARLALIRGVGTTRSVWVAPIVRDPQGVPTSVGTPIQVSATSATVNDVSWAGTVTLVFDESASDSSPQIRIEPLGGFGSTMPVPGEVEMISGGATPSNIYIRTREGNLYSRSGSVWQAVGAPVREISYPG</sequence>
<evidence type="ECO:0000259" key="2">
    <source>
        <dbReference type="SMART" id="SM00909"/>
    </source>
</evidence>
<evidence type="ECO:0000313" key="3">
    <source>
        <dbReference type="EMBL" id="SDT98269.1"/>
    </source>
</evidence>
<dbReference type="InterPro" id="IPR059026">
    <property type="entry name" value="LpqB_N"/>
</dbReference>
<dbReference type="SMART" id="SM00909">
    <property type="entry name" value="Germane"/>
    <property type="match status" value="1"/>
</dbReference>
<feature type="chain" id="PRO_5047192754" evidence="1">
    <location>
        <begin position="46"/>
        <end position="579"/>
    </location>
</feature>
<keyword evidence="4" id="KW-1185">Reference proteome</keyword>
<dbReference type="Pfam" id="PF25976">
    <property type="entry name" value="LpqB_N"/>
    <property type="match status" value="1"/>
</dbReference>
<dbReference type="Proteomes" id="UP000198976">
    <property type="component" value="Chromosome I"/>
</dbReference>
<dbReference type="EMBL" id="LT629792">
    <property type="protein sequence ID" value="SDT98269.1"/>
    <property type="molecule type" value="Genomic_DNA"/>
</dbReference>
<protein>
    <submittedName>
        <fullName evidence="3">Sporulation and spore germination</fullName>
    </submittedName>
</protein>
<reference evidence="3 4" key="1">
    <citation type="submission" date="2016-10" db="EMBL/GenBank/DDBJ databases">
        <authorList>
            <person name="Varghese N."/>
            <person name="Submissions S."/>
        </authorList>
    </citation>
    <scope>NUCLEOTIDE SEQUENCE [LARGE SCALE GENOMIC DNA]</scope>
    <source>
        <strain evidence="3 4">DSM 9169</strain>
    </source>
</reference>
<evidence type="ECO:0000313" key="4">
    <source>
        <dbReference type="Proteomes" id="UP000198976"/>
    </source>
</evidence>
<name>A0ABY0V8K7_9ACTO</name>
<gene>
    <name evidence="3" type="ORF">SAMN04489714_1412</name>
</gene>
<keyword evidence="1" id="KW-0732">Signal</keyword>
<dbReference type="SUPFAM" id="SSF82171">
    <property type="entry name" value="DPP6 N-terminal domain-like"/>
    <property type="match status" value="1"/>
</dbReference>
<dbReference type="Pfam" id="PF10647">
    <property type="entry name" value="Gmad1"/>
    <property type="match status" value="1"/>
</dbReference>
<dbReference type="InterPro" id="IPR019606">
    <property type="entry name" value="GerMN"/>
</dbReference>
<feature type="domain" description="GerMN" evidence="2">
    <location>
        <begin position="229"/>
        <end position="317"/>
    </location>
</feature>
<feature type="signal peptide" evidence="1">
    <location>
        <begin position="1"/>
        <end position="45"/>
    </location>
</feature>
<dbReference type="RefSeq" id="WP_162272395.1">
    <property type="nucleotide sequence ID" value="NZ_LT629792.1"/>
</dbReference>
<proteinExistence type="predicted"/>
<dbReference type="Pfam" id="PF10646">
    <property type="entry name" value="Germane"/>
    <property type="match status" value="1"/>
</dbReference>